<organism evidence="2 3">
    <name type="scientific">Zizania palustris</name>
    <name type="common">Northern wild rice</name>
    <dbReference type="NCBI Taxonomy" id="103762"/>
    <lineage>
        <taxon>Eukaryota</taxon>
        <taxon>Viridiplantae</taxon>
        <taxon>Streptophyta</taxon>
        <taxon>Embryophyta</taxon>
        <taxon>Tracheophyta</taxon>
        <taxon>Spermatophyta</taxon>
        <taxon>Magnoliopsida</taxon>
        <taxon>Liliopsida</taxon>
        <taxon>Poales</taxon>
        <taxon>Poaceae</taxon>
        <taxon>BOP clade</taxon>
        <taxon>Oryzoideae</taxon>
        <taxon>Oryzeae</taxon>
        <taxon>Zizaniinae</taxon>
        <taxon>Zizania</taxon>
    </lineage>
</organism>
<reference evidence="2" key="1">
    <citation type="journal article" date="2021" name="bioRxiv">
        <title>Whole Genome Assembly and Annotation of Northern Wild Rice, Zizania palustris L., Supports a Whole Genome Duplication in the Zizania Genus.</title>
        <authorList>
            <person name="Haas M."/>
            <person name="Kono T."/>
            <person name="Macchietto M."/>
            <person name="Millas R."/>
            <person name="McGilp L."/>
            <person name="Shao M."/>
            <person name="Duquette J."/>
            <person name="Hirsch C.N."/>
            <person name="Kimball J."/>
        </authorList>
    </citation>
    <scope>NUCLEOTIDE SEQUENCE</scope>
    <source>
        <tissue evidence="2">Fresh leaf tissue</tissue>
    </source>
</reference>
<comment type="caution">
    <text evidence="2">The sequence shown here is derived from an EMBL/GenBank/DDBJ whole genome shotgun (WGS) entry which is preliminary data.</text>
</comment>
<dbReference type="InterPro" id="IPR001611">
    <property type="entry name" value="Leu-rich_rpt"/>
</dbReference>
<sequence>MAYSHPPGILVLPLTASQLSVPIPGNITQMTYLNTLHLEHNQLSGEIPWEFNRLFGLTSFSVADNLLSGPIPSQLQKFWPSGFAGNEGLCGAPLLNNCPKKRKRIRIRIRRLRLHRINDASIIGAAVGFVVGFVVAFYFPHWFVFSRRLHPYIFRI</sequence>
<dbReference type="AlphaFoldDB" id="A0A8J5V8J8"/>
<dbReference type="OrthoDB" id="2151624at2759"/>
<protein>
    <submittedName>
        <fullName evidence="2">Uncharacterized protein</fullName>
    </submittedName>
</protein>
<keyword evidence="3" id="KW-1185">Reference proteome</keyword>
<dbReference type="EMBL" id="JAAALK010000288">
    <property type="protein sequence ID" value="KAG8054390.1"/>
    <property type="molecule type" value="Genomic_DNA"/>
</dbReference>
<evidence type="ECO:0000313" key="2">
    <source>
        <dbReference type="EMBL" id="KAG8054390.1"/>
    </source>
</evidence>
<keyword evidence="1" id="KW-1133">Transmembrane helix</keyword>
<keyword evidence="1" id="KW-0472">Membrane</keyword>
<evidence type="ECO:0000313" key="3">
    <source>
        <dbReference type="Proteomes" id="UP000729402"/>
    </source>
</evidence>
<reference evidence="2" key="2">
    <citation type="submission" date="2021-02" db="EMBL/GenBank/DDBJ databases">
        <authorList>
            <person name="Kimball J.A."/>
            <person name="Haas M.W."/>
            <person name="Macchietto M."/>
            <person name="Kono T."/>
            <person name="Duquette J."/>
            <person name="Shao M."/>
        </authorList>
    </citation>
    <scope>NUCLEOTIDE SEQUENCE</scope>
    <source>
        <tissue evidence="2">Fresh leaf tissue</tissue>
    </source>
</reference>
<dbReference type="Proteomes" id="UP000729402">
    <property type="component" value="Unassembled WGS sequence"/>
</dbReference>
<evidence type="ECO:0000256" key="1">
    <source>
        <dbReference type="SAM" id="Phobius"/>
    </source>
</evidence>
<keyword evidence="1" id="KW-0812">Transmembrane</keyword>
<dbReference type="PANTHER" id="PTHR48065">
    <property type="entry name" value="OS10G0469600 PROTEIN"/>
    <property type="match status" value="1"/>
</dbReference>
<accession>A0A8J5V8J8</accession>
<feature type="transmembrane region" description="Helical" evidence="1">
    <location>
        <begin position="120"/>
        <end position="139"/>
    </location>
</feature>
<proteinExistence type="predicted"/>
<dbReference type="Pfam" id="PF00560">
    <property type="entry name" value="LRR_1"/>
    <property type="match status" value="1"/>
</dbReference>
<gene>
    <name evidence="2" type="ORF">GUJ93_ZPchr0001g31148</name>
</gene>
<dbReference type="PANTHER" id="PTHR48065:SF25">
    <property type="entry name" value="OS01G0891700 PROTEIN"/>
    <property type="match status" value="1"/>
</dbReference>
<name>A0A8J5V8J8_ZIZPA</name>